<comment type="caution">
    <text evidence="1">The sequence shown here is derived from an EMBL/GenBank/DDBJ whole genome shotgun (WGS) entry which is preliminary data.</text>
</comment>
<evidence type="ECO:0008006" key="3">
    <source>
        <dbReference type="Google" id="ProtNLM"/>
    </source>
</evidence>
<sequence>MASHLSAAPVADSPLLTRLSREAIPTGTYFRTRTPAGARPLTSQQQHHNLQLLATASNRPKTVPDHDRTPLRCLTIRPPWSDLIAIEDDRVAKRIENRVWSTHWRGTLLIHAGAEVDLRATTLPYVRARLDDNYEPVRGAVVAVADLTGIHDDDGPCTFWSDPGCFHWELARVQRLTTPVPARGAQRLWRPTPKLLRQITDANPHLSGRLTAPYTAQGAGA</sequence>
<organism evidence="1 2">
    <name type="scientific">Streptomyces umbrinus</name>
    <dbReference type="NCBI Taxonomy" id="67370"/>
    <lineage>
        <taxon>Bacteria</taxon>
        <taxon>Bacillati</taxon>
        <taxon>Actinomycetota</taxon>
        <taxon>Actinomycetes</taxon>
        <taxon>Kitasatosporales</taxon>
        <taxon>Streptomycetaceae</taxon>
        <taxon>Streptomyces</taxon>
        <taxon>Streptomyces phaeochromogenes group</taxon>
    </lineage>
</organism>
<name>A0ABU0SJ03_9ACTN</name>
<dbReference type="RefSeq" id="WP_307517303.1">
    <property type="nucleotide sequence ID" value="NZ_JAUSZI010000001.1"/>
</dbReference>
<dbReference type="InterPro" id="IPR015947">
    <property type="entry name" value="PUA-like_sf"/>
</dbReference>
<dbReference type="SUPFAM" id="SSF88697">
    <property type="entry name" value="PUA domain-like"/>
    <property type="match status" value="1"/>
</dbReference>
<gene>
    <name evidence="1" type="ORF">QF035_000031</name>
</gene>
<accession>A0ABU0SJ03</accession>
<dbReference type="Gene3D" id="2.30.130.30">
    <property type="entry name" value="Hypothetical protein"/>
    <property type="match status" value="1"/>
</dbReference>
<keyword evidence="2" id="KW-1185">Reference proteome</keyword>
<reference evidence="1 2" key="1">
    <citation type="submission" date="2023-07" db="EMBL/GenBank/DDBJ databases">
        <title>Comparative genomics of wheat-associated soil bacteria to identify genetic determinants of phenazine resistance.</title>
        <authorList>
            <person name="Mouncey N."/>
        </authorList>
    </citation>
    <scope>NUCLEOTIDE SEQUENCE [LARGE SCALE GENOMIC DNA]</scope>
    <source>
        <strain evidence="1 2">V2I4</strain>
    </source>
</reference>
<dbReference type="EMBL" id="JAUSZI010000001">
    <property type="protein sequence ID" value="MDQ1022449.1"/>
    <property type="molecule type" value="Genomic_DNA"/>
</dbReference>
<dbReference type="Proteomes" id="UP001230328">
    <property type="component" value="Unassembled WGS sequence"/>
</dbReference>
<evidence type="ECO:0000313" key="1">
    <source>
        <dbReference type="EMBL" id="MDQ1022449.1"/>
    </source>
</evidence>
<proteinExistence type="predicted"/>
<protein>
    <recommendedName>
        <fullName evidence="3">ASCH domain-containing protein</fullName>
    </recommendedName>
</protein>
<evidence type="ECO:0000313" key="2">
    <source>
        <dbReference type="Proteomes" id="UP001230328"/>
    </source>
</evidence>